<dbReference type="Proteomes" id="UP000217343">
    <property type="component" value="Chromosome"/>
</dbReference>
<evidence type="ECO:0000256" key="1">
    <source>
        <dbReference type="SAM" id="MobiDB-lite"/>
    </source>
</evidence>
<keyword evidence="3" id="KW-1185">Reference proteome</keyword>
<proteinExistence type="predicted"/>
<accession>A0A250JZX6</accession>
<sequence length="74" mass="7957">MNGMSENSGSNFGKPSEPKKNPKVFGVPVKIDPYTSVRPEHPTGEFGMPNAPKKKDDRPFDPFAVVIESPKGGG</sequence>
<evidence type="ECO:0000313" key="3">
    <source>
        <dbReference type="Proteomes" id="UP000217343"/>
    </source>
</evidence>
<protein>
    <submittedName>
        <fullName evidence="2">Uncharacterized protein</fullName>
    </submittedName>
</protein>
<organism evidence="2 3">
    <name type="scientific">Corallococcus macrosporus DSM 14697</name>
    <dbReference type="NCBI Taxonomy" id="1189310"/>
    <lineage>
        <taxon>Bacteria</taxon>
        <taxon>Pseudomonadati</taxon>
        <taxon>Myxococcota</taxon>
        <taxon>Myxococcia</taxon>
        <taxon>Myxococcales</taxon>
        <taxon>Cystobacterineae</taxon>
        <taxon>Myxococcaceae</taxon>
        <taxon>Corallococcus</taxon>
    </lineage>
</organism>
<dbReference type="AlphaFoldDB" id="A0A250JZX6"/>
<evidence type="ECO:0000313" key="2">
    <source>
        <dbReference type="EMBL" id="ATB49409.1"/>
    </source>
</evidence>
<feature type="compositionally biased region" description="Polar residues" evidence="1">
    <location>
        <begin position="1"/>
        <end position="13"/>
    </location>
</feature>
<dbReference type="EMBL" id="CP022203">
    <property type="protein sequence ID" value="ATB49409.1"/>
    <property type="molecule type" value="Genomic_DNA"/>
</dbReference>
<feature type="region of interest" description="Disordered" evidence="1">
    <location>
        <begin position="1"/>
        <end position="74"/>
    </location>
</feature>
<gene>
    <name evidence="2" type="ORF">MYMAC_005053</name>
</gene>
<dbReference type="KEGG" id="mmas:MYMAC_005053"/>
<reference evidence="2 3" key="1">
    <citation type="submission" date="2017-06" db="EMBL/GenBank/DDBJ databases">
        <title>Sequencing and comparative analysis of myxobacterial genomes.</title>
        <authorList>
            <person name="Rupp O."/>
            <person name="Goesmann A."/>
            <person name="Sogaard-Andersen L."/>
        </authorList>
    </citation>
    <scope>NUCLEOTIDE SEQUENCE [LARGE SCALE GENOMIC DNA]</scope>
    <source>
        <strain evidence="2 3">DSM 14697</strain>
    </source>
</reference>
<name>A0A250JZX6_9BACT</name>